<keyword evidence="2" id="KW-1185">Reference proteome</keyword>
<name>A0AAE2VDG9_9BACT</name>
<dbReference type="AlphaFoldDB" id="A0AAE2VDG9"/>
<sequence>MQINNNDLRGNKRRLPESTMERIARIKELFKNARTMAEKQAVAKMLAEQSPA</sequence>
<evidence type="ECO:0000313" key="2">
    <source>
        <dbReference type="Proteomes" id="UP000634206"/>
    </source>
</evidence>
<comment type="caution">
    <text evidence="1">The sequence shown here is derived from an EMBL/GenBank/DDBJ whole genome shotgun (WGS) entry which is preliminary data.</text>
</comment>
<organism evidence="1 2">
    <name type="scientific">Oceaniferula flava</name>
    <dbReference type="NCBI Taxonomy" id="2800421"/>
    <lineage>
        <taxon>Bacteria</taxon>
        <taxon>Pseudomonadati</taxon>
        <taxon>Verrucomicrobiota</taxon>
        <taxon>Verrucomicrobiia</taxon>
        <taxon>Verrucomicrobiales</taxon>
        <taxon>Verrucomicrobiaceae</taxon>
        <taxon>Oceaniferula</taxon>
    </lineage>
</organism>
<proteinExistence type="predicted"/>
<protein>
    <submittedName>
        <fullName evidence="1">Uncharacterized protein</fullName>
    </submittedName>
</protein>
<evidence type="ECO:0000313" key="1">
    <source>
        <dbReference type="EMBL" id="MBK1854609.1"/>
    </source>
</evidence>
<dbReference type="EMBL" id="JAENIG010000003">
    <property type="protein sequence ID" value="MBK1854609.1"/>
    <property type="molecule type" value="Genomic_DNA"/>
</dbReference>
<gene>
    <name evidence="1" type="ORF">JIN83_06540</name>
</gene>
<accession>A0AAE2VDG9</accession>
<dbReference type="RefSeq" id="WP_309489215.1">
    <property type="nucleotide sequence ID" value="NZ_JAENIG010000003.1"/>
</dbReference>
<dbReference type="Proteomes" id="UP000634206">
    <property type="component" value="Unassembled WGS sequence"/>
</dbReference>
<reference evidence="1" key="1">
    <citation type="submission" date="2021-01" db="EMBL/GenBank/DDBJ databases">
        <title>Modified the classification status of verrucomicrobia.</title>
        <authorList>
            <person name="Feng X."/>
        </authorList>
    </citation>
    <scope>NUCLEOTIDE SEQUENCE</scope>
    <source>
        <strain evidence="1">5K15</strain>
    </source>
</reference>